<gene>
    <name evidence="2" type="ORF">GF1_11380</name>
</gene>
<accession>A0A915U1F7</accession>
<dbReference type="AlphaFoldDB" id="A0A915U1F7"/>
<name>A0A915U1F7_9BACT</name>
<dbReference type="InterPro" id="IPR030888">
    <property type="entry name" value="Put_ccm"/>
</dbReference>
<keyword evidence="3" id="KW-1185">Reference proteome</keyword>
<feature type="transmembrane region" description="Helical" evidence="1">
    <location>
        <begin position="6"/>
        <end position="25"/>
    </location>
</feature>
<evidence type="ECO:0008006" key="4">
    <source>
        <dbReference type="Google" id="ProtNLM"/>
    </source>
</evidence>
<dbReference type="NCBIfam" id="TIGR04391">
    <property type="entry name" value="CcmD_alt_fam"/>
    <property type="match status" value="1"/>
</dbReference>
<evidence type="ECO:0000256" key="1">
    <source>
        <dbReference type="SAM" id="Phobius"/>
    </source>
</evidence>
<organism evidence="2 3">
    <name type="scientific">Desulfolithobacter dissulfuricans</name>
    <dbReference type="NCBI Taxonomy" id="2795293"/>
    <lineage>
        <taxon>Bacteria</taxon>
        <taxon>Pseudomonadati</taxon>
        <taxon>Thermodesulfobacteriota</taxon>
        <taxon>Desulfobulbia</taxon>
        <taxon>Desulfobulbales</taxon>
        <taxon>Desulfobulbaceae</taxon>
        <taxon>Desulfolithobacter</taxon>
    </lineage>
</organism>
<dbReference type="KEGG" id="ddu:GF1_11380"/>
<sequence length="51" mass="5991">MNNEAFLIATYVIIWGGLFGYLLYANSQQHKLARRVASLEEMVHHREVRDE</sequence>
<evidence type="ECO:0000313" key="3">
    <source>
        <dbReference type="Proteomes" id="UP001063350"/>
    </source>
</evidence>
<proteinExistence type="predicted"/>
<keyword evidence="1" id="KW-0812">Transmembrane</keyword>
<protein>
    <recommendedName>
        <fullName evidence="4">CcmD family protein</fullName>
    </recommendedName>
</protein>
<dbReference type="EMBL" id="AP024233">
    <property type="protein sequence ID" value="BCO08762.1"/>
    <property type="molecule type" value="Genomic_DNA"/>
</dbReference>
<dbReference type="Proteomes" id="UP001063350">
    <property type="component" value="Chromosome"/>
</dbReference>
<keyword evidence="1" id="KW-0472">Membrane</keyword>
<dbReference type="RefSeq" id="WP_267928661.1">
    <property type="nucleotide sequence ID" value="NZ_AP024233.1"/>
</dbReference>
<reference evidence="2" key="1">
    <citation type="submission" date="2020-12" db="EMBL/GenBank/DDBJ databases">
        <title>Desulfobium dissulfuricans gen. nov., sp. nov., a novel mesophilic, sulfate-reducing bacterium isolated from a deep-sea hydrothermal vent.</title>
        <authorList>
            <person name="Hashimoto Y."/>
            <person name="Tame A."/>
            <person name="Sawayama S."/>
            <person name="Miyazaki J."/>
            <person name="Takai K."/>
            <person name="Nakagawa S."/>
        </authorList>
    </citation>
    <scope>NUCLEOTIDE SEQUENCE</scope>
    <source>
        <strain evidence="2">GF1</strain>
    </source>
</reference>
<evidence type="ECO:0000313" key="2">
    <source>
        <dbReference type="EMBL" id="BCO08762.1"/>
    </source>
</evidence>
<keyword evidence="1" id="KW-1133">Transmembrane helix</keyword>